<dbReference type="KEGG" id="mgl:MGL_0205"/>
<organism evidence="2 3">
    <name type="scientific">Malassezia globosa (strain ATCC MYA-4612 / CBS 7966)</name>
    <name type="common">Dandruff-associated fungus</name>
    <dbReference type="NCBI Taxonomy" id="425265"/>
    <lineage>
        <taxon>Eukaryota</taxon>
        <taxon>Fungi</taxon>
        <taxon>Dikarya</taxon>
        <taxon>Basidiomycota</taxon>
        <taxon>Ustilaginomycotina</taxon>
        <taxon>Malasseziomycetes</taxon>
        <taxon>Malasseziales</taxon>
        <taxon>Malasseziaceae</taxon>
        <taxon>Malassezia</taxon>
    </lineage>
</organism>
<evidence type="ECO:0000313" key="3">
    <source>
        <dbReference type="Proteomes" id="UP000008837"/>
    </source>
</evidence>
<feature type="compositionally biased region" description="Polar residues" evidence="1">
    <location>
        <begin position="40"/>
        <end position="60"/>
    </location>
</feature>
<evidence type="ECO:0000313" key="2">
    <source>
        <dbReference type="EMBL" id="EDP45216.1"/>
    </source>
</evidence>
<dbReference type="EMBL" id="AAYY01000001">
    <property type="protein sequence ID" value="EDP45216.1"/>
    <property type="molecule type" value="Genomic_DNA"/>
</dbReference>
<accession>A8PS72</accession>
<dbReference type="Proteomes" id="UP000008837">
    <property type="component" value="Unassembled WGS sequence"/>
</dbReference>
<dbReference type="InParanoid" id="A8PS72"/>
<gene>
    <name evidence="2" type="ORF">MGL_0205</name>
</gene>
<keyword evidence="3" id="KW-1185">Reference proteome</keyword>
<sequence length="297" mass="33608">MEPSVNALEVLEQEQQRRPLEPNDKRDIILRMRKKRRISTDSPPCQDSRQKHSTSATQSVRAPLQPIPSSLTFQATTAWIERVTERSRDVSLLSSVEDLVHEFHLYMKDRCLEESSTLTNSQGNRTLPPQRVRARVSLWSSKSGTVFVELRDVGLVSIELQLQNNELNIMSMSMCSLSEYPHIQSSSSALLPSRFMFYGDISNHLLVYALSHQRSYGHGLVALAHTLLHVAGLRTLYDPLPVPAPSVAPIISRLTYGTLDWNATLDREQCIVWKWCQVVSPIPSNQGEWCAYVPGLM</sequence>
<dbReference type="AlphaFoldDB" id="A8PS72"/>
<reference evidence="2 3" key="1">
    <citation type="journal article" date="2007" name="Proc. Natl. Acad. Sci. U.S.A.">
        <title>Dandruff-associated Malassezia genomes reveal convergent and divergent virulence traits shared with plant and human fungal pathogens.</title>
        <authorList>
            <person name="Xu J."/>
            <person name="Saunders C.W."/>
            <person name="Hu P."/>
            <person name="Grant R.A."/>
            <person name="Boekhout T."/>
            <person name="Kuramae E.E."/>
            <person name="Kronstad J.W."/>
            <person name="Deangelis Y.M."/>
            <person name="Reeder N.L."/>
            <person name="Johnstone K.R."/>
            <person name="Leland M."/>
            <person name="Fieno A.M."/>
            <person name="Begley W.M."/>
            <person name="Sun Y."/>
            <person name="Lacey M.P."/>
            <person name="Chaudhary T."/>
            <person name="Keough T."/>
            <person name="Chu L."/>
            <person name="Sears R."/>
            <person name="Yuan B."/>
            <person name="Dawson T.L.Jr."/>
        </authorList>
    </citation>
    <scope>NUCLEOTIDE SEQUENCE [LARGE SCALE GENOMIC DNA]</scope>
    <source>
        <strain evidence="3">ATCC MYA-4612 / CBS 7966</strain>
    </source>
</reference>
<name>A8PS72_MALGO</name>
<dbReference type="VEuPathDB" id="FungiDB:MGL_0205"/>
<dbReference type="RefSeq" id="XP_001732430.1">
    <property type="nucleotide sequence ID" value="XM_001732378.1"/>
</dbReference>
<feature type="region of interest" description="Disordered" evidence="1">
    <location>
        <begin position="1"/>
        <end position="64"/>
    </location>
</feature>
<comment type="caution">
    <text evidence="2">The sequence shown here is derived from an EMBL/GenBank/DDBJ whole genome shotgun (WGS) entry which is preliminary data.</text>
</comment>
<proteinExistence type="predicted"/>
<feature type="compositionally biased region" description="Basic and acidic residues" evidence="1">
    <location>
        <begin position="14"/>
        <end position="30"/>
    </location>
</feature>
<dbReference type="OMA" id="KRCEDES"/>
<protein>
    <submittedName>
        <fullName evidence="2">Uncharacterized protein</fullName>
    </submittedName>
</protein>
<dbReference type="OrthoDB" id="3363584at2759"/>
<evidence type="ECO:0000256" key="1">
    <source>
        <dbReference type="SAM" id="MobiDB-lite"/>
    </source>
</evidence>
<dbReference type="GeneID" id="5856736"/>